<comment type="caution">
    <text evidence="2">The sequence shown here is derived from an EMBL/GenBank/DDBJ whole genome shotgun (WGS) entry which is preliminary data.</text>
</comment>
<dbReference type="EMBL" id="CAJJDO010000016">
    <property type="protein sequence ID" value="CAD8146694.1"/>
    <property type="molecule type" value="Genomic_DNA"/>
</dbReference>
<dbReference type="AlphaFoldDB" id="A0A8S1T6Q1"/>
<feature type="chain" id="PRO_5035906200" description="Transmembrane protein" evidence="1">
    <location>
        <begin position="29"/>
        <end position="336"/>
    </location>
</feature>
<evidence type="ECO:0000313" key="2">
    <source>
        <dbReference type="EMBL" id="CAD8146694.1"/>
    </source>
</evidence>
<dbReference type="Proteomes" id="UP000689195">
    <property type="component" value="Unassembled WGS sequence"/>
</dbReference>
<organism evidence="2 3">
    <name type="scientific">Paramecium pentaurelia</name>
    <dbReference type="NCBI Taxonomy" id="43138"/>
    <lineage>
        <taxon>Eukaryota</taxon>
        <taxon>Sar</taxon>
        <taxon>Alveolata</taxon>
        <taxon>Ciliophora</taxon>
        <taxon>Intramacronucleata</taxon>
        <taxon>Oligohymenophorea</taxon>
        <taxon>Peniculida</taxon>
        <taxon>Parameciidae</taxon>
        <taxon>Paramecium</taxon>
    </lineage>
</organism>
<evidence type="ECO:0000256" key="1">
    <source>
        <dbReference type="SAM" id="SignalP"/>
    </source>
</evidence>
<proteinExistence type="predicted"/>
<gene>
    <name evidence="2" type="ORF">PPENT_87.1.T0160005</name>
</gene>
<name>A0A8S1T6Q1_9CILI</name>
<keyword evidence="3" id="KW-1185">Reference proteome</keyword>
<keyword evidence="1" id="KW-0732">Signal</keyword>
<dbReference type="OrthoDB" id="290788at2759"/>
<reference evidence="2" key="1">
    <citation type="submission" date="2021-01" db="EMBL/GenBank/DDBJ databases">
        <authorList>
            <consortium name="Genoscope - CEA"/>
            <person name="William W."/>
        </authorList>
    </citation>
    <scope>NUCLEOTIDE SEQUENCE</scope>
</reference>
<evidence type="ECO:0008006" key="4">
    <source>
        <dbReference type="Google" id="ProtNLM"/>
    </source>
</evidence>
<protein>
    <recommendedName>
        <fullName evidence="4">Transmembrane protein</fullName>
    </recommendedName>
</protein>
<sequence length="336" mass="39273">MKQKIKSFLILFQICLFTVNVLQKGCSSQVDQLQMFPTQGEKLQINLHVHLFEGEDLTYDLKDEYFKIVNPVANTGNSSIHATSATNIRSVKAFRSRQTQQWMNSFVFLDQSETEVSIFFSEGSIQDKIPTSDFKNKVKIAPVSNGLQCFDVEYIENNKFIIDCQKEVIEDQITKQTDVFYLYSKQTKDITSFEDEAFVKLYNQRYIGLYYQKSELGNETTYIVRVTPSYSLKPKEKPYQNPIVQTYILSKNDQPLLTNYLLDDVDTAILFRRSDLKFNIVDFKISYNGFIYLLDFLQGLVVVKLLQTGEWNLVHKFYEFEEKKYCLPSIIVKKRN</sequence>
<evidence type="ECO:0000313" key="3">
    <source>
        <dbReference type="Proteomes" id="UP000689195"/>
    </source>
</evidence>
<accession>A0A8S1T6Q1</accession>
<feature type="signal peptide" evidence="1">
    <location>
        <begin position="1"/>
        <end position="28"/>
    </location>
</feature>